<dbReference type="AlphaFoldDB" id="A0A1G4J3E1"/>
<evidence type="ECO:0000313" key="13">
    <source>
        <dbReference type="EMBL" id="SCU84251.1"/>
    </source>
</evidence>
<feature type="transmembrane region" description="Helical" evidence="8">
    <location>
        <begin position="481"/>
        <end position="509"/>
    </location>
</feature>
<dbReference type="Pfam" id="PF02714">
    <property type="entry name" value="RSN1_7TM"/>
    <property type="match status" value="1"/>
</dbReference>
<dbReference type="InterPro" id="IPR027815">
    <property type="entry name" value="CSC1/OSCA1-like_cyt"/>
</dbReference>
<evidence type="ECO:0000259" key="9">
    <source>
        <dbReference type="Pfam" id="PF02714"/>
    </source>
</evidence>
<name>A0A1G4J3E1_9SACH</name>
<dbReference type="InterPro" id="IPR003864">
    <property type="entry name" value="CSC1/OSCA1-like_7TM"/>
</dbReference>
<keyword evidence="14" id="KW-1185">Reference proteome</keyword>
<feature type="transmembrane region" description="Helical" evidence="8">
    <location>
        <begin position="670"/>
        <end position="687"/>
    </location>
</feature>
<dbReference type="EMBL" id="LT598466">
    <property type="protein sequence ID" value="SCU84251.1"/>
    <property type="molecule type" value="Genomic_DNA"/>
</dbReference>
<organism evidence="13 14">
    <name type="scientific">Lachancea mirantina</name>
    <dbReference type="NCBI Taxonomy" id="1230905"/>
    <lineage>
        <taxon>Eukaryota</taxon>
        <taxon>Fungi</taxon>
        <taxon>Dikarya</taxon>
        <taxon>Ascomycota</taxon>
        <taxon>Saccharomycotina</taxon>
        <taxon>Saccharomycetes</taxon>
        <taxon>Saccharomycetales</taxon>
        <taxon>Saccharomycetaceae</taxon>
        <taxon>Lachancea</taxon>
    </lineage>
</organism>
<dbReference type="Pfam" id="PF13967">
    <property type="entry name" value="RSN1_TM"/>
    <property type="match status" value="1"/>
</dbReference>
<keyword evidence="6 8" id="KW-0472">Membrane</keyword>
<evidence type="ECO:0000259" key="10">
    <source>
        <dbReference type="Pfam" id="PF12621"/>
    </source>
</evidence>
<reference evidence="14" key="1">
    <citation type="submission" date="2016-03" db="EMBL/GenBank/DDBJ databases">
        <authorList>
            <person name="Devillers H."/>
        </authorList>
    </citation>
    <scope>NUCLEOTIDE SEQUENCE [LARGE SCALE GENOMIC DNA]</scope>
</reference>
<dbReference type="InterPro" id="IPR045122">
    <property type="entry name" value="Csc1-like"/>
</dbReference>
<feature type="region of interest" description="Disordered" evidence="7">
    <location>
        <begin position="761"/>
        <end position="809"/>
    </location>
</feature>
<feature type="transmembrane region" description="Helical" evidence="8">
    <location>
        <begin position="642"/>
        <end position="664"/>
    </location>
</feature>
<feature type="domain" description="10TM putative phosphate transporter extracellular tail" evidence="10">
    <location>
        <begin position="882"/>
        <end position="974"/>
    </location>
</feature>
<dbReference type="PANTHER" id="PTHR13018">
    <property type="entry name" value="PROBABLE MEMBRANE PROTEIN DUF221-RELATED"/>
    <property type="match status" value="1"/>
</dbReference>
<dbReference type="InterPro" id="IPR022257">
    <property type="entry name" value="PHM7_ext"/>
</dbReference>
<evidence type="ECO:0000256" key="4">
    <source>
        <dbReference type="ARBA" id="ARBA00022692"/>
    </source>
</evidence>
<dbReference type="GO" id="GO:0005227">
    <property type="term" value="F:calcium-activated cation channel activity"/>
    <property type="evidence" value="ECO:0007669"/>
    <property type="project" value="InterPro"/>
</dbReference>
<evidence type="ECO:0000256" key="3">
    <source>
        <dbReference type="ARBA" id="ARBA00022448"/>
    </source>
</evidence>
<evidence type="ECO:0000256" key="1">
    <source>
        <dbReference type="ARBA" id="ARBA00004141"/>
    </source>
</evidence>
<feature type="compositionally biased region" description="Polar residues" evidence="7">
    <location>
        <begin position="794"/>
        <end position="808"/>
    </location>
</feature>
<feature type="domain" description="CSC1/OSCA1-like 7TM region" evidence="9">
    <location>
        <begin position="388"/>
        <end position="661"/>
    </location>
</feature>
<sequence>MASDKQPVSSSTSAFVTTLILYGIICIVFVLLFTRLRPKNPRVYQPRALKDVITVPEEERTEEVPAGSYQWAPFLLSKPHSFLIQHAGLDGYLFLRYLSIFGGLSLLGIALLFPILLPVNATNGYNLKGFELLGFSNVKNKNRFYAHVFLSWLYFGLVIYVLFRELYYYVSLRHAVQTSPLMDGLLSSRTMLITELSPDLSNESEMQRRFQNCRSVVFARDHSELEKLCKERAKYAKKYENTLNKVIRKSLKVRRKAEKKGKLEELVKNKPENDLETYIPQNKRPRHRLGKIPLPFVGGEKVDTMEYSCKRIAELNDEINAKQQDWELQDKVGACFLEFKTQLDAQRAYQSVSFVLEKKSYDKCLIGCAPEEVVWSNMGLSRKTRLSKRVVANTLMCLMIIFWAIPVAVVGCISNVNFLTNKVPFLRFINNLPSFLLGLITGILPTVALAILISLVPPFIKLAGRKSGSMTEQEVELYCQGWYYGFLVIQVFLVVTGTSAASATVTDIIEKPSSAMTLLAQNLPKASNFYIAFFLLQGLTIPSKGLLQAVNLIMSKFLGRILDATPRQKWNRYNTLSKPSWGIAYPVMGLLVVIYLCYSIIASIILVFSTMTFAFFVLSYMYNLNYVFGFSFDLRGRNYPKALYQTFVGLYLAEICLIGLFVMAKTWGPVVLEAVFLAFTVLCHLYFQRRFIPLFDAVPLSAIKTARGEPGYVYPTKDQGLREIREVGEQFKEELDQNVTGGVIQPATSADLKRAGILSDASDEENDAHNERHVANVNETEEDTTDAGTKRKSSSINKADLTTTNDTNFVPEDEEFHKYSYDDVKDLKREPPTEDMEANGAVVVNADAGNVFADANAVTKSPAAFPSNLPDARTYKDRLIGFFHPEKYHDFNSIRSHLPHLYNTTVKYDKDFVPTAYADPCVSDPEPIIWIAKDPMGLSTQQILAAKVHHVDVRDDFAGYDEKSRSYFTFAPPDYEPKAKR</sequence>
<protein>
    <submittedName>
        <fullName evidence="13">LAMI_0C06810g1_1</fullName>
    </submittedName>
</protein>
<feature type="transmembrane region" description="Helical" evidence="8">
    <location>
        <begin position="12"/>
        <end position="33"/>
    </location>
</feature>
<evidence type="ECO:0000256" key="6">
    <source>
        <dbReference type="ARBA" id="ARBA00023136"/>
    </source>
</evidence>
<feature type="domain" description="CSC1/OSCA1-like N-terminal transmembrane" evidence="11">
    <location>
        <begin position="14"/>
        <end position="165"/>
    </location>
</feature>
<evidence type="ECO:0000256" key="2">
    <source>
        <dbReference type="ARBA" id="ARBA00007779"/>
    </source>
</evidence>
<feature type="transmembrane region" description="Helical" evidence="8">
    <location>
        <begin position="600"/>
        <end position="622"/>
    </location>
</feature>
<dbReference type="GO" id="GO:0005886">
    <property type="term" value="C:plasma membrane"/>
    <property type="evidence" value="ECO:0007669"/>
    <property type="project" value="TreeGrafter"/>
</dbReference>
<keyword evidence="5 8" id="KW-1133">Transmembrane helix</keyword>
<keyword evidence="4 8" id="KW-0812">Transmembrane</keyword>
<dbReference type="Proteomes" id="UP000191024">
    <property type="component" value="Chromosome C"/>
</dbReference>
<dbReference type="OrthoDB" id="1076608at2759"/>
<feature type="transmembrane region" description="Helical" evidence="8">
    <location>
        <begin position="144"/>
        <end position="163"/>
    </location>
</feature>
<keyword evidence="3" id="KW-0813">Transport</keyword>
<evidence type="ECO:0000259" key="12">
    <source>
        <dbReference type="Pfam" id="PF14703"/>
    </source>
</evidence>
<feature type="transmembrane region" description="Helical" evidence="8">
    <location>
        <begin position="575"/>
        <end position="594"/>
    </location>
</feature>
<dbReference type="InterPro" id="IPR032880">
    <property type="entry name" value="CSC1/OSCA1-like_N"/>
</dbReference>
<feature type="transmembrane region" description="Helical" evidence="8">
    <location>
        <begin position="94"/>
        <end position="117"/>
    </location>
</feature>
<evidence type="ECO:0000313" key="14">
    <source>
        <dbReference type="Proteomes" id="UP000191024"/>
    </source>
</evidence>
<proteinExistence type="inferred from homology"/>
<comment type="subcellular location">
    <subcellularLocation>
        <location evidence="1">Membrane</location>
        <topology evidence="1">Multi-pass membrane protein</topology>
    </subcellularLocation>
</comment>
<gene>
    <name evidence="13" type="ORF">LAMI_0C06810G</name>
</gene>
<feature type="transmembrane region" description="Helical" evidence="8">
    <location>
        <begin position="436"/>
        <end position="460"/>
    </location>
</feature>
<evidence type="ECO:0000256" key="7">
    <source>
        <dbReference type="SAM" id="MobiDB-lite"/>
    </source>
</evidence>
<comment type="similarity">
    <text evidence="2">Belongs to the CSC1 (TC 1.A.17) family.</text>
</comment>
<evidence type="ECO:0000259" key="11">
    <source>
        <dbReference type="Pfam" id="PF13967"/>
    </source>
</evidence>
<dbReference type="Pfam" id="PF14703">
    <property type="entry name" value="PHM7_cyt"/>
    <property type="match status" value="1"/>
</dbReference>
<dbReference type="Pfam" id="PF12621">
    <property type="entry name" value="PHM7_ext"/>
    <property type="match status" value="1"/>
</dbReference>
<evidence type="ECO:0000256" key="5">
    <source>
        <dbReference type="ARBA" id="ARBA00022989"/>
    </source>
</evidence>
<dbReference type="PANTHER" id="PTHR13018:SF139">
    <property type="entry name" value="PHOSPHATE METABOLISM PROTEIN 7"/>
    <property type="match status" value="1"/>
</dbReference>
<evidence type="ECO:0000256" key="8">
    <source>
        <dbReference type="SAM" id="Phobius"/>
    </source>
</evidence>
<feature type="transmembrane region" description="Helical" evidence="8">
    <location>
        <begin position="390"/>
        <end position="416"/>
    </location>
</feature>
<feature type="domain" description="CSC1/OSCA1-like cytosolic" evidence="12">
    <location>
        <begin position="188"/>
        <end position="377"/>
    </location>
</feature>
<accession>A0A1G4J3E1</accession>